<organism evidence="1 2">
    <name type="scientific">Lentinula boryana</name>
    <dbReference type="NCBI Taxonomy" id="40481"/>
    <lineage>
        <taxon>Eukaryota</taxon>
        <taxon>Fungi</taxon>
        <taxon>Dikarya</taxon>
        <taxon>Basidiomycota</taxon>
        <taxon>Agaricomycotina</taxon>
        <taxon>Agaricomycetes</taxon>
        <taxon>Agaricomycetidae</taxon>
        <taxon>Agaricales</taxon>
        <taxon>Marasmiineae</taxon>
        <taxon>Omphalotaceae</taxon>
        <taxon>Lentinula</taxon>
    </lineage>
</organism>
<reference evidence="1" key="1">
    <citation type="submission" date="2022-08" db="EMBL/GenBank/DDBJ databases">
        <authorList>
            <consortium name="DOE Joint Genome Institute"/>
            <person name="Min B."/>
            <person name="Riley R."/>
            <person name="Sierra-Patev S."/>
            <person name="Naranjo-Ortiz M."/>
            <person name="Looney B."/>
            <person name="Konkel Z."/>
            <person name="Slot J.C."/>
            <person name="Sakamoto Y."/>
            <person name="Steenwyk J.L."/>
            <person name="Rokas A."/>
            <person name="Carro J."/>
            <person name="Camarero S."/>
            <person name="Ferreira P."/>
            <person name="Molpeceres G."/>
            <person name="Ruiz-Duenas F.J."/>
            <person name="Serrano A."/>
            <person name="Henrissat B."/>
            <person name="Drula E."/>
            <person name="Hughes K.W."/>
            <person name="Mata J.L."/>
            <person name="Ishikawa N.K."/>
            <person name="Vargas-Isla R."/>
            <person name="Ushijima S."/>
            <person name="Smith C.A."/>
            <person name="Ahrendt S."/>
            <person name="Andreopoulos W."/>
            <person name="He G."/>
            <person name="Labutti K."/>
            <person name="Lipzen A."/>
            <person name="Ng V."/>
            <person name="Sandor L."/>
            <person name="Barry K."/>
            <person name="Martinez A.T."/>
            <person name="Xiao Y."/>
            <person name="Gibbons J.G."/>
            <person name="Terashima K."/>
            <person name="Hibbett D.S."/>
            <person name="Grigoriev I.V."/>
        </authorList>
    </citation>
    <scope>NUCLEOTIDE SEQUENCE</scope>
    <source>
        <strain evidence="1">TFB10827</strain>
    </source>
</reference>
<feature type="non-terminal residue" evidence="1">
    <location>
        <position position="186"/>
    </location>
</feature>
<comment type="caution">
    <text evidence="1">The sequence shown here is derived from an EMBL/GenBank/DDBJ whole genome shotgun (WGS) entry which is preliminary data.</text>
</comment>
<proteinExistence type="predicted"/>
<dbReference type="Proteomes" id="UP001163828">
    <property type="component" value="Unassembled WGS sequence"/>
</dbReference>
<sequence length="186" mass="20856">MSNGTPDTFSSNEFCKLVLEDPSLCWRSRSVRALIVPSLCAPMILGLPFLSFNHLIVNYASRSVIDSSCGFDLLNPVVPCPMPTLRPPKNRRRALFLDQQCLLDLKKDIFEEAAQVARCSDKFARFSASEPVRPFDVVAAVRARIEELGKIERLQKLSDAYKLEFADVFTPIAHTDHLPSDVTCKI</sequence>
<evidence type="ECO:0000313" key="2">
    <source>
        <dbReference type="Proteomes" id="UP001163828"/>
    </source>
</evidence>
<gene>
    <name evidence="1" type="ORF">F5050DRAFT_1582242</name>
</gene>
<keyword evidence="2" id="KW-1185">Reference proteome</keyword>
<dbReference type="EMBL" id="MU791307">
    <property type="protein sequence ID" value="KAJ3990947.1"/>
    <property type="molecule type" value="Genomic_DNA"/>
</dbReference>
<name>A0ABQ8PXE3_9AGAR</name>
<evidence type="ECO:0000313" key="1">
    <source>
        <dbReference type="EMBL" id="KAJ3990947.1"/>
    </source>
</evidence>
<accession>A0ABQ8PXE3</accession>
<protein>
    <submittedName>
        <fullName evidence="1">Uncharacterized protein</fullName>
    </submittedName>
</protein>